<name>A0A4R4TI46_9ACTN</name>
<dbReference type="AlphaFoldDB" id="A0A4R4TI46"/>
<keyword evidence="1" id="KW-0732">Signal</keyword>
<evidence type="ECO:0000313" key="4">
    <source>
        <dbReference type="EMBL" id="TDC74922.1"/>
    </source>
</evidence>
<accession>A0A4R4TI46</accession>
<dbReference type="Pfam" id="PF12849">
    <property type="entry name" value="PBP_like_2"/>
    <property type="match status" value="1"/>
</dbReference>
<evidence type="ECO:0000259" key="3">
    <source>
        <dbReference type="Pfam" id="PF12849"/>
    </source>
</evidence>
<dbReference type="InterPro" id="IPR050811">
    <property type="entry name" value="Phosphate_ABC_transporter"/>
</dbReference>
<gene>
    <name evidence="4" type="ORF">E1283_14110</name>
</gene>
<organism evidence="4 5">
    <name type="scientific">Streptomyces hainanensis</name>
    <dbReference type="NCBI Taxonomy" id="402648"/>
    <lineage>
        <taxon>Bacteria</taxon>
        <taxon>Bacillati</taxon>
        <taxon>Actinomycetota</taxon>
        <taxon>Actinomycetes</taxon>
        <taxon>Kitasatosporales</taxon>
        <taxon>Streptomycetaceae</taxon>
        <taxon>Streptomyces</taxon>
    </lineage>
</organism>
<keyword evidence="2" id="KW-0472">Membrane</keyword>
<dbReference type="PANTHER" id="PTHR30570">
    <property type="entry name" value="PERIPLASMIC PHOSPHATE BINDING COMPONENT OF PHOSPHATE ABC TRANSPORTER"/>
    <property type="match status" value="1"/>
</dbReference>
<protein>
    <submittedName>
        <fullName evidence="4">Phosphate-binding protein</fullName>
    </submittedName>
</protein>
<evidence type="ECO:0000256" key="1">
    <source>
        <dbReference type="ARBA" id="ARBA00022729"/>
    </source>
</evidence>
<keyword evidence="2" id="KW-0812">Transmembrane</keyword>
<dbReference type="EMBL" id="SMKI01000127">
    <property type="protein sequence ID" value="TDC74922.1"/>
    <property type="molecule type" value="Genomic_DNA"/>
</dbReference>
<dbReference type="PANTHER" id="PTHR30570:SF1">
    <property type="entry name" value="PHOSPHATE-BINDING PROTEIN PSTS"/>
    <property type="match status" value="1"/>
</dbReference>
<dbReference type="Proteomes" id="UP000295345">
    <property type="component" value="Unassembled WGS sequence"/>
</dbReference>
<comment type="caution">
    <text evidence="4">The sequence shown here is derived from an EMBL/GenBank/DDBJ whole genome shotgun (WGS) entry which is preliminary data.</text>
</comment>
<dbReference type="InterPro" id="IPR024370">
    <property type="entry name" value="PBP_domain"/>
</dbReference>
<keyword evidence="5" id="KW-1185">Reference proteome</keyword>
<feature type="transmembrane region" description="Helical" evidence="2">
    <location>
        <begin position="181"/>
        <end position="203"/>
    </location>
</feature>
<sequence length="489" mass="53228">MSEITVSDVIAVVGTLVSLLGILTRRYWPAQKRIGWRAQLNLPIPMIPEEARGHVELRLLHMGREVPDASIALLRVENAGSSTISREDIQDPLTFVFEGRTILAVEVPETSEPAIANMLTRNRGLSDFAEGRVRLPRVPLNRRDHFKLLVLLTGSGTGVGLHGFISGGRITEGHWRRRTQAFTIGLVVLLTASLTLLGASFAIGSDETPSDLCVAGELSIDGSTAFQPILEDIRDAYVEECRGTDVDVTIAASGSLEAVRDLVASEARDRIAVSDGRTTTPDPNLIQNPVGVVIFSVVVNRETGVHSLTTDELRRIYAGDITNWLELGGNDHPIQIVSRGSESGTRRVFQDRVLGTTEPALTSDNCATPLINSSGPVIRCERDSTTELLTEVDRLPGAIGYAETSAVAALPNVIGVQLDNAVADIEPVMREAYHYWTVELFYTYGQPPTDSLAGAFLRYLQEDTAKNILRSYGHVPCVDRQNLLETLCA</sequence>
<evidence type="ECO:0000256" key="2">
    <source>
        <dbReference type="SAM" id="Phobius"/>
    </source>
</evidence>
<dbReference type="OrthoDB" id="9790048at2"/>
<feature type="domain" description="PBP" evidence="3">
    <location>
        <begin position="213"/>
        <end position="462"/>
    </location>
</feature>
<dbReference type="RefSeq" id="WP_132818367.1">
    <property type="nucleotide sequence ID" value="NZ_SMKI01000127.1"/>
</dbReference>
<evidence type="ECO:0000313" key="5">
    <source>
        <dbReference type="Proteomes" id="UP000295345"/>
    </source>
</evidence>
<keyword evidence="2" id="KW-1133">Transmembrane helix</keyword>
<reference evidence="4 5" key="1">
    <citation type="submission" date="2019-03" db="EMBL/GenBank/DDBJ databases">
        <title>Draft genome sequences of novel Actinobacteria.</title>
        <authorList>
            <person name="Sahin N."/>
            <person name="Ay H."/>
            <person name="Saygin H."/>
        </authorList>
    </citation>
    <scope>NUCLEOTIDE SEQUENCE [LARGE SCALE GENOMIC DNA]</scope>
    <source>
        <strain evidence="4 5">DSM 41900</strain>
    </source>
</reference>
<feature type="transmembrane region" description="Helical" evidence="2">
    <location>
        <begin position="6"/>
        <end position="23"/>
    </location>
</feature>
<proteinExistence type="predicted"/>
<dbReference type="Gene3D" id="3.40.190.10">
    <property type="entry name" value="Periplasmic binding protein-like II"/>
    <property type="match status" value="2"/>
</dbReference>
<dbReference type="SUPFAM" id="SSF53850">
    <property type="entry name" value="Periplasmic binding protein-like II"/>
    <property type="match status" value="1"/>
</dbReference>